<proteinExistence type="predicted"/>
<dbReference type="OrthoDB" id="9814383at2"/>
<keyword evidence="2" id="KW-0732">Signal</keyword>
<dbReference type="Gene3D" id="1.10.390.10">
    <property type="entry name" value="Neutral Protease Domain 2"/>
    <property type="match status" value="1"/>
</dbReference>
<gene>
    <name evidence="3" type="ORF">BSZ37_11860</name>
</gene>
<sequence>MPPRPLVLAAVAVGLAVAPAAQRVLPYPVIPPPQYQHAIAEGTRTLTGSPGPNHWQNRADYDLTARLDAEAAQITGAGTITYTNESPDELAFLVLKLRQNVHAPGVQRNRPVAVTGGMTLSTFAVNGTDYEDVTVGATPGSYQGTVEPGQYAIFGTVMTVGLEDPLGPGETAAIDVAWSYTVPPATGTFRQGTDGEVFYLGYWYPTVAVYDDVYGWHTDPYLGMGEHYLEVGDFLVAFDAPADMLVYGTGRLVNEEEVYADRTRRRLADALGGDEVVHVVTEADRADALAPAPEGRRVWRFEANEVRDVALSASAAYVWDATRALVDQDEDGTADDAVLINSFYRPGTAAWGRSAEFAAFSIEHLSETLWPYPWPHMTAVEGVIAGGMEYPMMTLIGGDRTDASLFSVTYHEIAHMWYPMMVGSNETAFTWMDEGLTSFNTNEGIDAFWDGSAPDRERIDAWDRRRQSHYLLAGTGYAVPPMRHNDRYPVGGGTRQVDPVGGNARGVASYSTPAVALHALAGLYGRDAFFEAYREYGRRWRGAHPYPYDFFSTIEDGLGEDLDWFWTPTFFDTWTVDHGIGSVLASAGGAVEVRIVDLGMAPMPAPVRVTYADGQTAEQRVPVETWLGGADEATLTFPAGEVLRVELDPDGYVFDANPTNDTWEAPSPATEASPGEGGGER</sequence>
<evidence type="ECO:0000313" key="4">
    <source>
        <dbReference type="Proteomes" id="UP000216339"/>
    </source>
</evidence>
<dbReference type="EMBL" id="MQWD01000001">
    <property type="protein sequence ID" value="PAP77072.1"/>
    <property type="molecule type" value="Genomic_DNA"/>
</dbReference>
<protein>
    <recommendedName>
        <fullName evidence="5">Peptidase M1 membrane alanine aminopeptidase domain-containing protein</fullName>
    </recommendedName>
</protein>
<dbReference type="RefSeq" id="WP_095510737.1">
    <property type="nucleotide sequence ID" value="NZ_MQWD01000001.1"/>
</dbReference>
<reference evidence="3 4" key="1">
    <citation type="submission" date="2016-11" db="EMBL/GenBank/DDBJ databases">
        <title>Study of marine rhodopsin-containing bacteria.</title>
        <authorList>
            <person name="Yoshizawa S."/>
            <person name="Kumagai Y."/>
            <person name="Kogure K."/>
        </authorList>
    </citation>
    <scope>NUCLEOTIDE SEQUENCE [LARGE SCALE GENOMIC DNA]</scope>
    <source>
        <strain evidence="3 4">SAORIC-28</strain>
    </source>
</reference>
<evidence type="ECO:0000256" key="1">
    <source>
        <dbReference type="SAM" id="MobiDB-lite"/>
    </source>
</evidence>
<feature type="chain" id="PRO_5012289576" description="Peptidase M1 membrane alanine aminopeptidase domain-containing protein" evidence="2">
    <location>
        <begin position="24"/>
        <end position="681"/>
    </location>
</feature>
<feature type="signal peptide" evidence="2">
    <location>
        <begin position="1"/>
        <end position="23"/>
    </location>
</feature>
<name>A0A271J0Q0_9BACT</name>
<evidence type="ECO:0000313" key="3">
    <source>
        <dbReference type="EMBL" id="PAP77072.1"/>
    </source>
</evidence>
<organism evidence="3 4">
    <name type="scientific">Rubrivirga marina</name>
    <dbReference type="NCBI Taxonomy" id="1196024"/>
    <lineage>
        <taxon>Bacteria</taxon>
        <taxon>Pseudomonadati</taxon>
        <taxon>Rhodothermota</taxon>
        <taxon>Rhodothermia</taxon>
        <taxon>Rhodothermales</taxon>
        <taxon>Rubricoccaceae</taxon>
        <taxon>Rubrivirga</taxon>
    </lineage>
</organism>
<dbReference type="CDD" id="cd09604">
    <property type="entry name" value="M1_APN_like"/>
    <property type="match status" value="1"/>
</dbReference>
<dbReference type="InterPro" id="IPR027268">
    <property type="entry name" value="Peptidase_M4/M1_CTD_sf"/>
</dbReference>
<accession>A0A271J0Q0</accession>
<keyword evidence="4" id="KW-1185">Reference proteome</keyword>
<comment type="caution">
    <text evidence="3">The sequence shown here is derived from an EMBL/GenBank/DDBJ whole genome shotgun (WGS) entry which is preliminary data.</text>
</comment>
<feature type="region of interest" description="Disordered" evidence="1">
    <location>
        <begin position="657"/>
        <end position="681"/>
    </location>
</feature>
<dbReference type="AlphaFoldDB" id="A0A271J0Q0"/>
<evidence type="ECO:0008006" key="5">
    <source>
        <dbReference type="Google" id="ProtNLM"/>
    </source>
</evidence>
<dbReference type="SUPFAM" id="SSF55486">
    <property type="entry name" value="Metalloproteases ('zincins'), catalytic domain"/>
    <property type="match status" value="1"/>
</dbReference>
<dbReference type="Proteomes" id="UP000216339">
    <property type="component" value="Unassembled WGS sequence"/>
</dbReference>
<evidence type="ECO:0000256" key="2">
    <source>
        <dbReference type="SAM" id="SignalP"/>
    </source>
</evidence>